<evidence type="ECO:0000313" key="4">
    <source>
        <dbReference type="EMBL" id="SNY52876.1"/>
    </source>
</evidence>
<evidence type="ECO:0000259" key="3">
    <source>
        <dbReference type="Pfam" id="PF07885"/>
    </source>
</evidence>
<evidence type="ECO:0000256" key="1">
    <source>
        <dbReference type="SAM" id="MobiDB-lite"/>
    </source>
</evidence>
<accession>A0A285J0J9</accession>
<keyword evidence="2" id="KW-0472">Membrane</keyword>
<dbReference type="OrthoDB" id="3288670at2"/>
<proteinExistence type="predicted"/>
<protein>
    <submittedName>
        <fullName evidence="4">Ion channel</fullName>
    </submittedName>
</protein>
<feature type="compositionally biased region" description="Pro residues" evidence="1">
    <location>
        <begin position="225"/>
        <end position="238"/>
    </location>
</feature>
<feature type="transmembrane region" description="Helical" evidence="2">
    <location>
        <begin position="5"/>
        <end position="21"/>
    </location>
</feature>
<name>A0A285J0J9_9ACTN</name>
<organism evidence="4 5">
    <name type="scientific">Paractinoplanes atraurantiacus</name>
    <dbReference type="NCBI Taxonomy" id="1036182"/>
    <lineage>
        <taxon>Bacteria</taxon>
        <taxon>Bacillati</taxon>
        <taxon>Actinomycetota</taxon>
        <taxon>Actinomycetes</taxon>
        <taxon>Micromonosporales</taxon>
        <taxon>Micromonosporaceae</taxon>
        <taxon>Paractinoplanes</taxon>
    </lineage>
</organism>
<dbReference type="InterPro" id="IPR013099">
    <property type="entry name" value="K_chnl_dom"/>
</dbReference>
<sequence length="238" mass="25414">MTPKRSYLPVIILIATTYVLATSLSGYWSISIVLLVQVGTVWYALRVSAIRRGVRTVASVVLVLALMTAAWNAVTDANRLLTAATFITSSALYLIAPIAIVRDVARRPDADRELMLGALSAYLMLGMAFGFAYRCIATLQPGPFFGRGVGDGTLADTLFFSFVTLTTTGYGNVVPAGNPGQTLAVLEALVGQLFLVTAVAKVVEAWRPRLWHRSSPSPPEQSGTPAPPVTPPPPPAER</sequence>
<dbReference type="AlphaFoldDB" id="A0A285J0J9"/>
<feature type="domain" description="Potassium channel" evidence="3">
    <location>
        <begin position="126"/>
        <end position="205"/>
    </location>
</feature>
<dbReference type="Pfam" id="PF07885">
    <property type="entry name" value="Ion_trans_2"/>
    <property type="match status" value="1"/>
</dbReference>
<dbReference type="Proteomes" id="UP000219612">
    <property type="component" value="Unassembled WGS sequence"/>
</dbReference>
<keyword evidence="2" id="KW-1133">Transmembrane helix</keyword>
<feature type="transmembrane region" description="Helical" evidence="2">
    <location>
        <begin position="80"/>
        <end position="101"/>
    </location>
</feature>
<dbReference type="SUPFAM" id="SSF81324">
    <property type="entry name" value="Voltage-gated potassium channels"/>
    <property type="match status" value="1"/>
</dbReference>
<feature type="transmembrane region" description="Helical" evidence="2">
    <location>
        <begin position="113"/>
        <end position="133"/>
    </location>
</feature>
<gene>
    <name evidence="4" type="ORF">SAMN05421748_113120</name>
</gene>
<feature type="transmembrane region" description="Helical" evidence="2">
    <location>
        <begin position="27"/>
        <end position="45"/>
    </location>
</feature>
<dbReference type="EMBL" id="OBDY01000013">
    <property type="protein sequence ID" value="SNY52876.1"/>
    <property type="molecule type" value="Genomic_DNA"/>
</dbReference>
<evidence type="ECO:0000313" key="5">
    <source>
        <dbReference type="Proteomes" id="UP000219612"/>
    </source>
</evidence>
<dbReference type="Gene3D" id="1.10.287.70">
    <property type="match status" value="1"/>
</dbReference>
<keyword evidence="2" id="KW-0812">Transmembrane</keyword>
<feature type="region of interest" description="Disordered" evidence="1">
    <location>
        <begin position="213"/>
        <end position="238"/>
    </location>
</feature>
<keyword evidence="5" id="KW-1185">Reference proteome</keyword>
<evidence type="ECO:0000256" key="2">
    <source>
        <dbReference type="SAM" id="Phobius"/>
    </source>
</evidence>
<feature type="transmembrane region" description="Helical" evidence="2">
    <location>
        <begin position="57"/>
        <end position="74"/>
    </location>
</feature>
<reference evidence="4 5" key="1">
    <citation type="submission" date="2017-09" db="EMBL/GenBank/DDBJ databases">
        <authorList>
            <person name="Ehlers B."/>
            <person name="Leendertz F.H."/>
        </authorList>
    </citation>
    <scope>NUCLEOTIDE SEQUENCE [LARGE SCALE GENOMIC DNA]</scope>
    <source>
        <strain evidence="4 5">CGMCC 4.6857</strain>
    </source>
</reference>